<dbReference type="EMBL" id="GG671123">
    <property type="protein sequence ID" value="EER19249.1"/>
    <property type="molecule type" value="Genomic_DNA"/>
</dbReference>
<dbReference type="PROSITE" id="PS50878">
    <property type="entry name" value="RT_POL"/>
    <property type="match status" value="1"/>
</dbReference>
<dbReference type="InterPro" id="IPR043502">
    <property type="entry name" value="DNA/RNA_pol_sf"/>
</dbReference>
<feature type="domain" description="Reverse transcriptase" evidence="2">
    <location>
        <begin position="311"/>
        <end position="576"/>
    </location>
</feature>
<dbReference type="InterPro" id="IPR000477">
    <property type="entry name" value="RT_dom"/>
</dbReference>
<organism evidence="4">
    <name type="scientific">Perkinsus marinus (strain ATCC 50983 / TXsc)</name>
    <dbReference type="NCBI Taxonomy" id="423536"/>
    <lineage>
        <taxon>Eukaryota</taxon>
        <taxon>Sar</taxon>
        <taxon>Alveolata</taxon>
        <taxon>Perkinsozoa</taxon>
        <taxon>Perkinsea</taxon>
        <taxon>Perkinsida</taxon>
        <taxon>Perkinsidae</taxon>
        <taxon>Perkinsus</taxon>
    </lineage>
</organism>
<dbReference type="PANTHER" id="PTHR35450">
    <property type="entry name" value="REVERSE TRANSCRIPTASE DOMAIN-CONTAINING PROTEIN"/>
    <property type="match status" value="1"/>
</dbReference>
<dbReference type="Proteomes" id="UP000007800">
    <property type="component" value="Unassembled WGS sequence"/>
</dbReference>
<keyword evidence="4" id="KW-1185">Reference proteome</keyword>
<dbReference type="PANTHER" id="PTHR35450:SF2">
    <property type="entry name" value="REVERSE TRANSCRIPTASE DOMAIN-CONTAINING PROTEIN"/>
    <property type="match status" value="1"/>
</dbReference>
<dbReference type="AlphaFoldDB" id="C5K8E4"/>
<evidence type="ECO:0000256" key="1">
    <source>
        <dbReference type="SAM" id="MobiDB-lite"/>
    </source>
</evidence>
<proteinExistence type="predicted"/>
<name>C5K8E4_PERM5</name>
<dbReference type="SUPFAM" id="SSF56672">
    <property type="entry name" value="DNA/RNA polymerases"/>
    <property type="match status" value="1"/>
</dbReference>
<evidence type="ECO:0000313" key="3">
    <source>
        <dbReference type="EMBL" id="EER19249.1"/>
    </source>
</evidence>
<dbReference type="GeneID" id="9039493"/>
<gene>
    <name evidence="3" type="ORF">Pmar_PMAR015159</name>
</gene>
<dbReference type="InParanoid" id="C5K8E4"/>
<reference evidence="3 4" key="1">
    <citation type="submission" date="2008-07" db="EMBL/GenBank/DDBJ databases">
        <authorList>
            <person name="El-Sayed N."/>
            <person name="Caler E."/>
            <person name="Inman J."/>
            <person name="Amedeo P."/>
            <person name="Hass B."/>
            <person name="Wortman J."/>
        </authorList>
    </citation>
    <scope>NUCLEOTIDE SEQUENCE [LARGE SCALE GENOMIC DNA]</scope>
    <source>
        <strain evidence="4">ATCC 50983 / TXsc</strain>
    </source>
</reference>
<dbReference type="OMA" id="THTRHEN"/>
<feature type="region of interest" description="Disordered" evidence="1">
    <location>
        <begin position="200"/>
        <end position="219"/>
    </location>
</feature>
<evidence type="ECO:0000313" key="4">
    <source>
        <dbReference type="Proteomes" id="UP000007800"/>
    </source>
</evidence>
<accession>C5K8E4</accession>
<dbReference type="OrthoDB" id="2192661at2759"/>
<feature type="non-terminal residue" evidence="3">
    <location>
        <position position="905"/>
    </location>
</feature>
<sequence>MLERREADDRLREKFKGEYERWTQETDRPPLRGEKRYYDSYLVDRSSVLLAEIQRVVHAPGVSVTTVNAAVYTAAKVLIEEAESRDRRPRRAAGEEPRINGGLLRLQRAHDRLRRELGWICQLQQRSPRLWTTRMRNKTAKLRKKFGSSENALHNLKTRKTLELEHVSERIRTIKHRRQQREFKNQMARDRALFYRLRKEEPDDDGQEAQQEEEPESAGVAQFWGEVWRRPTAEEEAQSIEMDGPWQEKLLNDLEGAEGMQPIVISAETVAATIRGAKSWKAPGPDGVRMIWLKLFCGVISSALARCYQRILDNPIDSPPWFTTARCHLTPKKVPDGVQRQPRHYRPISCLPTTYKVFTRVVYDVLYAHCEKSELIMPREQQGSRSQSMGCLHQLWLDSLTTHHIRQARHRCAIAWLDLERAYDGLLPTWVDYWLTMFKLAPNFRAWLSSTRAQWRVQLYRGAERIAESVPVQRGLLQGDALSVLLFVICTSPLTAALKHCPGAYSFGRARNGVTISHLAIIDDYKLYCRSPRELGEKVATASRVSNRAGLGVSKPKCAWLSIRNGVPEPWRDAVLGAPAELQEMPYLEGDITYKYLGVEQSLVPGPETYRRIKNELKFRVKKILRLGLPAARTVHALNEWAIPVAQYACGAGVISRTQAVDLDVAVRNTFRRAGALSHSSSTALFHIRREDGGRGVRSIEDVWARSVITGAEYRRQRFADMLQVLPTTSPIKKLDAMATQLVASLNLDQALPITTEALRGACSARWRNVLEGQPQAGRWWRELSLAAPDGIDTKATFGWIDDSKTVVSVHVENVIMNVRANCIPTRSFPKRQRDPNCRVCGRTDESITHLLTSCVALQHAEYLHRHNAVAKVIYSNALELLGFKMQEEYWTWTRPPSMTHGEKR</sequence>
<evidence type="ECO:0000259" key="2">
    <source>
        <dbReference type="PROSITE" id="PS50878"/>
    </source>
</evidence>
<dbReference type="RefSeq" id="XP_002787453.1">
    <property type="nucleotide sequence ID" value="XM_002787407.1"/>
</dbReference>
<protein>
    <recommendedName>
        <fullName evidence="2">Reverse transcriptase domain-containing protein</fullName>
    </recommendedName>
</protein>
<dbReference type="Pfam" id="PF00078">
    <property type="entry name" value="RVT_1"/>
    <property type="match status" value="1"/>
</dbReference>
<feature type="compositionally biased region" description="Acidic residues" evidence="1">
    <location>
        <begin position="202"/>
        <end position="216"/>
    </location>
</feature>